<dbReference type="GO" id="GO:0004252">
    <property type="term" value="F:serine-type endopeptidase activity"/>
    <property type="evidence" value="ECO:0007669"/>
    <property type="project" value="InterPro"/>
</dbReference>
<proteinExistence type="inferred from homology"/>
<evidence type="ECO:0000313" key="8">
    <source>
        <dbReference type="EMBL" id="ANO51218.1"/>
    </source>
</evidence>
<dbReference type="AlphaFoldDB" id="A0A193LFH8"/>
<dbReference type="Pfam" id="PF02897">
    <property type="entry name" value="Peptidase_S9_N"/>
    <property type="match status" value="1"/>
</dbReference>
<dbReference type="GO" id="GO:0006508">
    <property type="term" value="P:proteolysis"/>
    <property type="evidence" value="ECO:0007669"/>
    <property type="project" value="UniProtKB-KW"/>
</dbReference>
<keyword evidence="5" id="KW-0732">Signal</keyword>
<dbReference type="Gene3D" id="3.40.50.1820">
    <property type="entry name" value="alpha/beta hydrolase"/>
    <property type="match status" value="1"/>
</dbReference>
<keyword evidence="2" id="KW-0645">Protease</keyword>
<evidence type="ECO:0000256" key="3">
    <source>
        <dbReference type="ARBA" id="ARBA00022801"/>
    </source>
</evidence>
<dbReference type="PRINTS" id="PR00862">
    <property type="entry name" value="PROLIGOPTASE"/>
</dbReference>
<keyword evidence="3" id="KW-0378">Hydrolase</keyword>
<reference evidence="8 9" key="1">
    <citation type="submission" date="2016-06" db="EMBL/GenBank/DDBJ databases">
        <title>Complete genome sequence of a deep-branching marine Gamma Proteobacterium Woeseia oceani type strain XK5.</title>
        <authorList>
            <person name="Mu D."/>
            <person name="Du Z."/>
        </authorList>
    </citation>
    <scope>NUCLEOTIDE SEQUENCE [LARGE SCALE GENOMIC DNA]</scope>
    <source>
        <strain evidence="8 9">XK5</strain>
    </source>
</reference>
<dbReference type="InterPro" id="IPR051543">
    <property type="entry name" value="Serine_Peptidase_S9A"/>
</dbReference>
<dbReference type="KEGG" id="woc:BA177_08390"/>
<comment type="similarity">
    <text evidence="1">Belongs to the peptidase S9A family.</text>
</comment>
<feature type="signal peptide" evidence="5">
    <location>
        <begin position="1"/>
        <end position="16"/>
    </location>
</feature>
<dbReference type="InterPro" id="IPR023302">
    <property type="entry name" value="Pept_S9A_N"/>
</dbReference>
<evidence type="ECO:0000259" key="7">
    <source>
        <dbReference type="Pfam" id="PF02897"/>
    </source>
</evidence>
<accession>A0A193LFH8</accession>
<keyword evidence="9" id="KW-1185">Reference proteome</keyword>
<feature type="domain" description="Peptidase S9A N-terminal" evidence="7">
    <location>
        <begin position="32"/>
        <end position="422"/>
    </location>
</feature>
<keyword evidence="4" id="KW-0720">Serine protease</keyword>
<dbReference type="PANTHER" id="PTHR11757:SF19">
    <property type="entry name" value="PROLYL ENDOPEPTIDASE-LIKE"/>
    <property type="match status" value="1"/>
</dbReference>
<feature type="domain" description="Peptidase S9 prolyl oligopeptidase catalytic" evidence="6">
    <location>
        <begin position="482"/>
        <end position="693"/>
    </location>
</feature>
<evidence type="ECO:0000259" key="6">
    <source>
        <dbReference type="Pfam" id="PF00326"/>
    </source>
</evidence>
<dbReference type="InterPro" id="IPR002470">
    <property type="entry name" value="Peptidase_S9A"/>
</dbReference>
<evidence type="ECO:0000256" key="1">
    <source>
        <dbReference type="ARBA" id="ARBA00005228"/>
    </source>
</evidence>
<dbReference type="PANTHER" id="PTHR11757">
    <property type="entry name" value="PROTEASE FAMILY S9A OLIGOPEPTIDASE"/>
    <property type="match status" value="1"/>
</dbReference>
<sequence>MRISPAICAAFIVVLAACSSNTSEVPMPEKIPHTLNIHGDERVDDYFWMNDREDPRVIDWLNKQNEWTEKRMEPMQGLKASLFDEMRSRIKEEDSSAPYKDGDYWYYYRYEEGHEYPVYCRKRGQLTAPEEVLLDVNGLVGEHEYFAVRNFAVSPDHKLAAYGVDTQGRRFYTIYFLDLETGRLLDDRITDVTSNFEWANDSKTLLYSVQDSETLRMDRVYRHVLGEPKDTLVYAEPDDTNWLWVEKSLSSRMFYLVSAATVSTEVRYLPADTPLAEPRLFLPREPDHEYFVTDGVDRFFVLSNDNARNFRVFEVPLDNTARDQWQEIVPHREDTLIEGFDIFKDYAVLSLLENGVVQLEVMPRGAGETYRIPFDEDVFTAYSDDNVQYDTHWFRYGYESMTTPESVYDFNLQTREQKLVKEDTVLGGFDRANYESKAIVVPARDGASIPVSMVYRKGIKLDGTNPLLQYGYGSYGVTIDPSFNSDRLSLLDRGFIFAVAHIRGSSKLGREWYYEGRQLKKMNTFNDFIDVSRYLIDQGYTSPEHLYARGGSAGGLLMGAVVNMAPELYKGISAAVPFVDVVTTMLDDSIPLTSGEWDEWGNPNEKEFYEYMLSYSPYDNVERKDYPNMLVTTGLHDSQVQYWEPAKWVAKLNEYKTDDNMLLLKTDMQAGHSGKTGRFQSLEDTALYYSFFLWLEGIRE</sequence>
<protein>
    <submittedName>
        <fullName evidence="8">Oligopeptidase B</fullName>
    </submittedName>
</protein>
<dbReference type="InterPro" id="IPR001375">
    <property type="entry name" value="Peptidase_S9_cat"/>
</dbReference>
<dbReference type="PROSITE" id="PS51257">
    <property type="entry name" value="PROKAR_LIPOPROTEIN"/>
    <property type="match status" value="1"/>
</dbReference>
<evidence type="ECO:0000256" key="2">
    <source>
        <dbReference type="ARBA" id="ARBA00022670"/>
    </source>
</evidence>
<evidence type="ECO:0000256" key="5">
    <source>
        <dbReference type="SAM" id="SignalP"/>
    </source>
</evidence>
<dbReference type="OrthoDB" id="9801421at2"/>
<dbReference type="Proteomes" id="UP000092695">
    <property type="component" value="Chromosome"/>
</dbReference>
<dbReference type="FunFam" id="3.40.50.1820:FF:000005">
    <property type="entry name" value="Prolyl endopeptidase"/>
    <property type="match status" value="1"/>
</dbReference>
<dbReference type="Pfam" id="PF00326">
    <property type="entry name" value="Peptidase_S9"/>
    <property type="match status" value="1"/>
</dbReference>
<dbReference type="InterPro" id="IPR029058">
    <property type="entry name" value="AB_hydrolase_fold"/>
</dbReference>
<dbReference type="SUPFAM" id="SSF53474">
    <property type="entry name" value="alpha/beta-Hydrolases"/>
    <property type="match status" value="1"/>
</dbReference>
<evidence type="ECO:0000313" key="9">
    <source>
        <dbReference type="Proteomes" id="UP000092695"/>
    </source>
</evidence>
<gene>
    <name evidence="8" type="ORF">BA177_08390</name>
</gene>
<dbReference type="STRING" id="1548547.BA177_08390"/>
<dbReference type="Gene3D" id="2.130.10.120">
    <property type="entry name" value="Prolyl oligopeptidase, N-terminal domain"/>
    <property type="match status" value="1"/>
</dbReference>
<dbReference type="EMBL" id="CP016268">
    <property type="protein sequence ID" value="ANO51218.1"/>
    <property type="molecule type" value="Genomic_DNA"/>
</dbReference>
<name>A0A193LFH8_9GAMM</name>
<organism evidence="8 9">
    <name type="scientific">Woeseia oceani</name>
    <dbReference type="NCBI Taxonomy" id="1548547"/>
    <lineage>
        <taxon>Bacteria</taxon>
        <taxon>Pseudomonadati</taxon>
        <taxon>Pseudomonadota</taxon>
        <taxon>Gammaproteobacteria</taxon>
        <taxon>Woeseiales</taxon>
        <taxon>Woeseiaceae</taxon>
        <taxon>Woeseia</taxon>
    </lineage>
</organism>
<dbReference type="SUPFAM" id="SSF50993">
    <property type="entry name" value="Peptidase/esterase 'gauge' domain"/>
    <property type="match status" value="1"/>
</dbReference>
<evidence type="ECO:0000256" key="4">
    <source>
        <dbReference type="ARBA" id="ARBA00022825"/>
    </source>
</evidence>
<feature type="chain" id="PRO_5008260147" evidence="5">
    <location>
        <begin position="17"/>
        <end position="700"/>
    </location>
</feature>